<gene>
    <name evidence="2" type="ORF">EHS89_09360</name>
</gene>
<keyword evidence="2" id="KW-0378">Hydrolase</keyword>
<dbReference type="Proteomes" id="UP000267535">
    <property type="component" value="Unassembled WGS sequence"/>
</dbReference>
<dbReference type="OrthoDB" id="9791366at2"/>
<name>A0A3P1SRA0_9GAMM</name>
<dbReference type="InterPro" id="IPR000073">
    <property type="entry name" value="AB_hydrolase_1"/>
</dbReference>
<feature type="domain" description="AB hydrolase-1" evidence="1">
    <location>
        <begin position="30"/>
        <end position="262"/>
    </location>
</feature>
<protein>
    <submittedName>
        <fullName evidence="2">Alpha/beta hydrolase</fullName>
    </submittedName>
</protein>
<dbReference type="GO" id="GO:0016787">
    <property type="term" value="F:hydrolase activity"/>
    <property type="evidence" value="ECO:0007669"/>
    <property type="project" value="UniProtKB-KW"/>
</dbReference>
<dbReference type="Pfam" id="PF00561">
    <property type="entry name" value="Abhydrolase_1"/>
    <property type="match status" value="1"/>
</dbReference>
<dbReference type="InterPro" id="IPR050266">
    <property type="entry name" value="AB_hydrolase_sf"/>
</dbReference>
<dbReference type="AlphaFoldDB" id="A0A3P1SRA0"/>
<dbReference type="Gene3D" id="3.40.50.1820">
    <property type="entry name" value="alpha/beta hydrolase"/>
    <property type="match status" value="1"/>
</dbReference>
<keyword evidence="3" id="KW-1185">Reference proteome</keyword>
<accession>A0A3P1SRA0</accession>
<dbReference type="RefSeq" id="WP_124925878.1">
    <property type="nucleotide sequence ID" value="NZ_BMOH01000006.1"/>
</dbReference>
<dbReference type="InterPro" id="IPR029058">
    <property type="entry name" value="AB_hydrolase_fold"/>
</dbReference>
<dbReference type="GO" id="GO:0016020">
    <property type="term" value="C:membrane"/>
    <property type="evidence" value="ECO:0007669"/>
    <property type="project" value="TreeGrafter"/>
</dbReference>
<dbReference type="PANTHER" id="PTHR43798">
    <property type="entry name" value="MONOACYLGLYCEROL LIPASE"/>
    <property type="match status" value="1"/>
</dbReference>
<dbReference type="EMBL" id="RQXV01000004">
    <property type="protein sequence ID" value="RRC99688.1"/>
    <property type="molecule type" value="Genomic_DNA"/>
</dbReference>
<dbReference type="SUPFAM" id="SSF53474">
    <property type="entry name" value="alpha/beta-Hydrolases"/>
    <property type="match status" value="1"/>
</dbReference>
<organism evidence="2 3">
    <name type="scientific">Amphritea balenae</name>
    <dbReference type="NCBI Taxonomy" id="452629"/>
    <lineage>
        <taxon>Bacteria</taxon>
        <taxon>Pseudomonadati</taxon>
        <taxon>Pseudomonadota</taxon>
        <taxon>Gammaproteobacteria</taxon>
        <taxon>Oceanospirillales</taxon>
        <taxon>Oceanospirillaceae</taxon>
        <taxon>Amphritea</taxon>
    </lineage>
</organism>
<proteinExistence type="predicted"/>
<comment type="caution">
    <text evidence="2">The sequence shown here is derived from an EMBL/GenBank/DDBJ whole genome shotgun (WGS) entry which is preliminary data.</text>
</comment>
<evidence type="ECO:0000313" key="3">
    <source>
        <dbReference type="Proteomes" id="UP000267535"/>
    </source>
</evidence>
<evidence type="ECO:0000259" key="1">
    <source>
        <dbReference type="Pfam" id="PF00561"/>
    </source>
</evidence>
<dbReference type="PANTHER" id="PTHR43798:SF33">
    <property type="entry name" value="HYDROLASE, PUTATIVE (AFU_ORTHOLOGUE AFUA_2G14860)-RELATED"/>
    <property type="match status" value="1"/>
</dbReference>
<sequence>MRTSSVKALNPQGFHKVVYHEWGSADNDRVLVCVHGLARNSRDFDDLALALSRDYRVICPDIVGRGESDWLPQGVNYDLPRYMSDMVTLLARLNVEQVDWVGTSMGGLIGICLAALPGSPIRSLVLNDIGTHVSKESLQRIVQYLGDHRFASLAELEQYMRNTYTAYAGLSDKQWQHLVQSGHRKISDTEYGLHYDPRLVDATREAQHQDVDLEPFWNMIQCPQMLIWGQDSDVLTEETVARMRQQRPDMDLYQIPGMSHAPSLMEEDQIKAVQLWLRNNRNKNQETGR</sequence>
<reference evidence="2 3" key="1">
    <citation type="submission" date="2018-11" db="EMBL/GenBank/DDBJ databases">
        <title>The draft genome sequence of Amphritea balenae JAMM 1525T.</title>
        <authorList>
            <person name="Fang Z."/>
            <person name="Zhang Y."/>
            <person name="Han X."/>
        </authorList>
    </citation>
    <scope>NUCLEOTIDE SEQUENCE [LARGE SCALE GENOMIC DNA]</scope>
    <source>
        <strain evidence="2 3">JAMM 1525</strain>
    </source>
</reference>
<evidence type="ECO:0000313" key="2">
    <source>
        <dbReference type="EMBL" id="RRC99688.1"/>
    </source>
</evidence>
<dbReference type="PRINTS" id="PR00111">
    <property type="entry name" value="ABHYDROLASE"/>
</dbReference>